<accession>A0ABQ7GPI1</accession>
<comment type="caution">
    <text evidence="2">The sequence shown here is derived from an EMBL/GenBank/DDBJ whole genome shotgun (WGS) entry which is preliminary data.</text>
</comment>
<keyword evidence="1" id="KW-0472">Membrane</keyword>
<dbReference type="Proteomes" id="UP000815325">
    <property type="component" value="Unassembled WGS sequence"/>
</dbReference>
<keyword evidence="1" id="KW-1133">Transmembrane helix</keyword>
<evidence type="ECO:0008006" key="4">
    <source>
        <dbReference type="Google" id="ProtNLM"/>
    </source>
</evidence>
<keyword evidence="1" id="KW-0812">Transmembrane</keyword>
<evidence type="ECO:0000313" key="2">
    <source>
        <dbReference type="EMBL" id="KAF5836509.1"/>
    </source>
</evidence>
<evidence type="ECO:0000313" key="3">
    <source>
        <dbReference type="Proteomes" id="UP000815325"/>
    </source>
</evidence>
<feature type="transmembrane region" description="Helical" evidence="1">
    <location>
        <begin position="26"/>
        <end position="44"/>
    </location>
</feature>
<dbReference type="EMBL" id="MU069657">
    <property type="protein sequence ID" value="KAF5836509.1"/>
    <property type="molecule type" value="Genomic_DNA"/>
</dbReference>
<sequence length="94" mass="10190">MDTHVGLSLFFFLYIKLVTLKFKSDILISSVVIVLWLLGGYINTSSNILAPSLVDTELVGRASALLALSFQVAHFVGLLLAVMLAYVLYGDIVG</sequence>
<keyword evidence="3" id="KW-1185">Reference proteome</keyword>
<reference evidence="2" key="1">
    <citation type="submission" date="2017-08" db="EMBL/GenBank/DDBJ databases">
        <authorList>
            <person name="Polle J.E."/>
            <person name="Barry K."/>
            <person name="Cushman J."/>
            <person name="Schmutz J."/>
            <person name="Tran D."/>
            <person name="Hathwaick L.T."/>
            <person name="Yim W.C."/>
            <person name="Jenkins J."/>
            <person name="Mckie-Krisberg Z.M."/>
            <person name="Prochnik S."/>
            <person name="Lindquist E."/>
            <person name="Dockter R.B."/>
            <person name="Adam C."/>
            <person name="Molina H."/>
            <person name="Bunkerborg J."/>
            <person name="Jin E."/>
            <person name="Buchheim M."/>
            <person name="Magnuson J."/>
        </authorList>
    </citation>
    <scope>NUCLEOTIDE SEQUENCE</scope>
    <source>
        <strain evidence="2">CCAP 19/18</strain>
    </source>
</reference>
<gene>
    <name evidence="2" type="ORF">DUNSADRAFT_5840</name>
</gene>
<proteinExistence type="predicted"/>
<name>A0ABQ7GPI1_DUNSA</name>
<feature type="transmembrane region" description="Helical" evidence="1">
    <location>
        <begin position="64"/>
        <end position="89"/>
    </location>
</feature>
<organism evidence="2 3">
    <name type="scientific">Dunaliella salina</name>
    <name type="common">Green alga</name>
    <name type="synonym">Protococcus salinus</name>
    <dbReference type="NCBI Taxonomy" id="3046"/>
    <lineage>
        <taxon>Eukaryota</taxon>
        <taxon>Viridiplantae</taxon>
        <taxon>Chlorophyta</taxon>
        <taxon>core chlorophytes</taxon>
        <taxon>Chlorophyceae</taxon>
        <taxon>CS clade</taxon>
        <taxon>Chlamydomonadales</taxon>
        <taxon>Dunaliellaceae</taxon>
        <taxon>Dunaliella</taxon>
    </lineage>
</organism>
<evidence type="ECO:0000256" key="1">
    <source>
        <dbReference type="SAM" id="Phobius"/>
    </source>
</evidence>
<protein>
    <recommendedName>
        <fullName evidence="4">MFS transporter</fullName>
    </recommendedName>
</protein>